<keyword evidence="5" id="KW-0966">Cell projection</keyword>
<dbReference type="GO" id="GO:0030991">
    <property type="term" value="C:intraciliary transport particle A"/>
    <property type="evidence" value="ECO:0007669"/>
    <property type="project" value="TreeGrafter"/>
</dbReference>
<dbReference type="EMBL" id="KZ996360">
    <property type="protein sequence ID" value="RKO88987.1"/>
    <property type="molecule type" value="Genomic_DNA"/>
</dbReference>
<dbReference type="InterPro" id="IPR036322">
    <property type="entry name" value="WD40_repeat_dom_sf"/>
</dbReference>
<evidence type="ECO:0000259" key="7">
    <source>
        <dbReference type="Pfam" id="PF23383"/>
    </source>
</evidence>
<evidence type="ECO:0000313" key="8">
    <source>
        <dbReference type="EMBL" id="RKO88987.1"/>
    </source>
</evidence>
<dbReference type="PROSITE" id="PS50294">
    <property type="entry name" value="WD_REPEATS_REGION"/>
    <property type="match status" value="1"/>
</dbReference>
<evidence type="ECO:0000256" key="6">
    <source>
        <dbReference type="PROSITE-ProRule" id="PRU00221"/>
    </source>
</evidence>
<proteinExistence type="predicted"/>
<keyword evidence="9" id="KW-1185">Reference proteome</keyword>
<evidence type="ECO:0000256" key="4">
    <source>
        <dbReference type="ARBA" id="ARBA00023069"/>
    </source>
</evidence>
<dbReference type="PROSITE" id="PS50082">
    <property type="entry name" value="WD_REPEATS_2"/>
    <property type="match status" value="1"/>
</dbReference>
<accession>A0A4V1IR66</accession>
<dbReference type="Proteomes" id="UP000269721">
    <property type="component" value="Unassembled WGS sequence"/>
</dbReference>
<evidence type="ECO:0000256" key="3">
    <source>
        <dbReference type="ARBA" id="ARBA00022737"/>
    </source>
</evidence>
<keyword evidence="2 6" id="KW-0853">WD repeat</keyword>
<feature type="domain" description="IFT140 first beta-propeller" evidence="7">
    <location>
        <begin position="14"/>
        <end position="150"/>
    </location>
</feature>
<dbReference type="GO" id="GO:0035721">
    <property type="term" value="P:intraciliary retrograde transport"/>
    <property type="evidence" value="ECO:0007669"/>
    <property type="project" value="TreeGrafter"/>
</dbReference>
<dbReference type="PANTHER" id="PTHR15722:SF7">
    <property type="entry name" value="INTRAFLAGELLAR TRANSPORT PROTEIN 140 HOMOLOG"/>
    <property type="match status" value="1"/>
</dbReference>
<feature type="domain" description="IFT140 first beta-propeller" evidence="7">
    <location>
        <begin position="152"/>
        <end position="284"/>
    </location>
</feature>
<sequence length="285" mass="31491">MWYEQDLSGDFISFSVHPLLALVAAAAPDGRIDLFNNEGERNAKAAIRRDARPCLLAWHPTRKLLSVSWANGTVAIWSDYEQVLREGNIHQVAVSCVEWSPNGARLVTADEDGEVVVWKVDQRGRLSSICQYRLKDTVTHCLFRTLKHKESKPSECPPFFLAGRNGTIHYADDMGHCSEGLSISSAIISLMMFELKEAVVVINEDLVLSQYQLSADGKLTQELEVLLYPKAETGGGVKLSAGARVDKKAVQAIWVAVGVLALCFGGNTIRIWDMVNEENHVLSLP</sequence>
<feature type="repeat" description="WD" evidence="6">
    <location>
        <begin position="87"/>
        <end position="128"/>
    </location>
</feature>
<evidence type="ECO:0000256" key="5">
    <source>
        <dbReference type="ARBA" id="ARBA00023273"/>
    </source>
</evidence>
<dbReference type="SMART" id="SM00320">
    <property type="entry name" value="WD40"/>
    <property type="match status" value="2"/>
</dbReference>
<protein>
    <submittedName>
        <fullName evidence="8">WD40-repeat-containing domain protein</fullName>
    </submittedName>
</protein>
<dbReference type="Pfam" id="PF23383">
    <property type="entry name" value="Beta-prop_IFT140_1st"/>
    <property type="match status" value="2"/>
</dbReference>
<dbReference type="SUPFAM" id="SSF50978">
    <property type="entry name" value="WD40 repeat-like"/>
    <property type="match status" value="1"/>
</dbReference>
<dbReference type="AlphaFoldDB" id="A0A4V1IR66"/>
<dbReference type="GO" id="GO:0036064">
    <property type="term" value="C:ciliary basal body"/>
    <property type="evidence" value="ECO:0007669"/>
    <property type="project" value="TreeGrafter"/>
</dbReference>
<keyword evidence="4" id="KW-0969">Cilium</keyword>
<dbReference type="InterPro" id="IPR015943">
    <property type="entry name" value="WD40/YVTN_repeat-like_dom_sf"/>
</dbReference>
<evidence type="ECO:0000256" key="2">
    <source>
        <dbReference type="ARBA" id="ARBA00022574"/>
    </source>
</evidence>
<evidence type="ECO:0000313" key="9">
    <source>
        <dbReference type="Proteomes" id="UP000269721"/>
    </source>
</evidence>
<keyword evidence="3" id="KW-0677">Repeat</keyword>
<dbReference type="InterPro" id="IPR056154">
    <property type="entry name" value="Beta-prop_IFT140_1st"/>
</dbReference>
<reference evidence="9" key="1">
    <citation type="journal article" date="2018" name="Nat. Microbiol.">
        <title>Leveraging single-cell genomics to expand the fungal tree of life.</title>
        <authorList>
            <person name="Ahrendt S.R."/>
            <person name="Quandt C.A."/>
            <person name="Ciobanu D."/>
            <person name="Clum A."/>
            <person name="Salamov A."/>
            <person name="Andreopoulos B."/>
            <person name="Cheng J.F."/>
            <person name="Woyke T."/>
            <person name="Pelin A."/>
            <person name="Henrissat B."/>
            <person name="Reynolds N.K."/>
            <person name="Benny G.L."/>
            <person name="Smith M.E."/>
            <person name="James T.Y."/>
            <person name="Grigoriev I.V."/>
        </authorList>
    </citation>
    <scope>NUCLEOTIDE SEQUENCE [LARGE SCALE GENOMIC DNA]</scope>
</reference>
<dbReference type="Gene3D" id="2.130.10.10">
    <property type="entry name" value="YVTN repeat-like/Quinoprotein amine dehydrogenase"/>
    <property type="match status" value="1"/>
</dbReference>
<dbReference type="InterPro" id="IPR001680">
    <property type="entry name" value="WD40_rpt"/>
</dbReference>
<evidence type="ECO:0000256" key="1">
    <source>
        <dbReference type="ARBA" id="ARBA00004138"/>
    </source>
</evidence>
<organism evidence="8 9">
    <name type="scientific">Blyttiomyces helicus</name>
    <dbReference type="NCBI Taxonomy" id="388810"/>
    <lineage>
        <taxon>Eukaryota</taxon>
        <taxon>Fungi</taxon>
        <taxon>Fungi incertae sedis</taxon>
        <taxon>Chytridiomycota</taxon>
        <taxon>Chytridiomycota incertae sedis</taxon>
        <taxon>Chytridiomycetes</taxon>
        <taxon>Chytridiomycetes incertae sedis</taxon>
        <taxon>Blyttiomyces</taxon>
    </lineage>
</organism>
<dbReference type="GO" id="GO:0005930">
    <property type="term" value="C:axoneme"/>
    <property type="evidence" value="ECO:0007669"/>
    <property type="project" value="TreeGrafter"/>
</dbReference>
<dbReference type="OrthoDB" id="10251741at2759"/>
<comment type="subcellular location">
    <subcellularLocation>
        <location evidence="1">Cell projection</location>
        <location evidence="1">Cilium</location>
    </subcellularLocation>
</comment>
<dbReference type="PANTHER" id="PTHR15722">
    <property type="entry name" value="IFT140/172-RELATED"/>
    <property type="match status" value="1"/>
</dbReference>
<gene>
    <name evidence="8" type="ORF">BDK51DRAFT_26026</name>
</gene>
<feature type="non-terminal residue" evidence="8">
    <location>
        <position position="285"/>
    </location>
</feature>
<name>A0A4V1IR66_9FUNG</name>